<keyword evidence="5 9" id="KW-0949">S-adenosyl-L-methionine</keyword>
<evidence type="ECO:0000256" key="4">
    <source>
        <dbReference type="ARBA" id="ARBA00022679"/>
    </source>
</evidence>
<proteinExistence type="inferred from homology"/>
<evidence type="ECO:0000256" key="7">
    <source>
        <dbReference type="ARBA" id="ARBA00022884"/>
    </source>
</evidence>
<comment type="pathway">
    <text evidence="9">tRNA modification; N(7)-methylguanine-tRNA biosynthesis.</text>
</comment>
<comment type="catalytic activity">
    <reaction evidence="1 9">
        <text>guanosine(46) in tRNA + S-adenosyl-L-methionine = N(7)-methylguanosine(46) in tRNA + S-adenosyl-L-homocysteine</text>
        <dbReference type="Rhea" id="RHEA:42708"/>
        <dbReference type="Rhea" id="RHEA-COMP:10188"/>
        <dbReference type="Rhea" id="RHEA-COMP:10189"/>
        <dbReference type="ChEBI" id="CHEBI:57856"/>
        <dbReference type="ChEBI" id="CHEBI:59789"/>
        <dbReference type="ChEBI" id="CHEBI:74269"/>
        <dbReference type="ChEBI" id="CHEBI:74480"/>
        <dbReference type="EC" id="2.1.1.33"/>
    </reaction>
</comment>
<comment type="subcellular location">
    <subcellularLocation>
        <location evidence="9">Nucleus</location>
    </subcellularLocation>
</comment>
<dbReference type="HAMAP" id="MF_03055">
    <property type="entry name" value="tRNA_methyltr_TrmB_euk"/>
    <property type="match status" value="1"/>
</dbReference>
<evidence type="ECO:0000256" key="10">
    <source>
        <dbReference type="SAM" id="MobiDB-lite"/>
    </source>
</evidence>
<feature type="region of interest" description="Disordered" evidence="10">
    <location>
        <begin position="1"/>
        <end position="38"/>
    </location>
</feature>
<sequence>MPVVHDSNPSGPENDAQKEQDLDSRATSKLPRKRFFRSRAHSNPLSDSIMTDIPTDPSQMDWASHFPTLWKANEEEASSSGQQPMVQFADIGCGFGGLLIRLATLYPETLMVGMELRDKVSTYVKERVGALRREHPGQYGNITCVRTNAMKYLPHYFRKGQLTKMFFLFPDPHFKTANHRRRIINTMLITEYAYFLAPGGMLYTITDVKDLGDWMREKLEAHPMFERISDEELESDPASKLLTDSSEEGQKVARNKGETHRAVFRRLEKPRWTNLSKPL</sequence>
<keyword evidence="12" id="KW-1185">Reference proteome</keyword>
<feature type="compositionally biased region" description="Basic and acidic residues" evidence="10">
    <location>
        <begin position="248"/>
        <end position="260"/>
    </location>
</feature>
<dbReference type="GO" id="GO:0008176">
    <property type="term" value="F:tRNA (guanine(46)-N7)-methyltransferase activity"/>
    <property type="evidence" value="ECO:0007669"/>
    <property type="project" value="UniProtKB-UniRule"/>
</dbReference>
<keyword evidence="2 9" id="KW-0820">tRNA-binding</keyword>
<dbReference type="GO" id="GO:0000049">
    <property type="term" value="F:tRNA binding"/>
    <property type="evidence" value="ECO:0007669"/>
    <property type="project" value="UniProtKB-UniRule"/>
</dbReference>
<feature type="binding site" evidence="9">
    <location>
        <begin position="148"/>
        <end position="149"/>
    </location>
    <ligand>
        <name>S-adenosyl-L-methionine</name>
        <dbReference type="ChEBI" id="CHEBI:59789"/>
    </ligand>
</feature>
<evidence type="ECO:0000256" key="1">
    <source>
        <dbReference type="ARBA" id="ARBA00000142"/>
    </source>
</evidence>
<comment type="function">
    <text evidence="9">Catalyzes the formation of N(7)-methylguanine at position 46 (m7G46) in tRNA.</text>
</comment>
<feature type="binding site" evidence="9">
    <location>
        <begin position="115"/>
        <end position="116"/>
    </location>
    <ligand>
        <name>S-adenosyl-L-methionine</name>
        <dbReference type="ChEBI" id="CHEBI:59789"/>
    </ligand>
</feature>
<dbReference type="AlphaFoldDB" id="A0A250WYA9"/>
<evidence type="ECO:0000256" key="5">
    <source>
        <dbReference type="ARBA" id="ARBA00022691"/>
    </source>
</evidence>
<dbReference type="EC" id="2.1.1.33" evidence="9"/>
<organism evidence="11 12">
    <name type="scientific">Chlamydomonas eustigma</name>
    <dbReference type="NCBI Taxonomy" id="1157962"/>
    <lineage>
        <taxon>Eukaryota</taxon>
        <taxon>Viridiplantae</taxon>
        <taxon>Chlorophyta</taxon>
        <taxon>core chlorophytes</taxon>
        <taxon>Chlorophyceae</taxon>
        <taxon>CS clade</taxon>
        <taxon>Chlamydomonadales</taxon>
        <taxon>Chlamydomonadaceae</taxon>
        <taxon>Chlamydomonas</taxon>
    </lineage>
</organism>
<dbReference type="InterPro" id="IPR025763">
    <property type="entry name" value="Trm8_euk"/>
</dbReference>
<feature type="binding site" evidence="9">
    <location>
        <begin position="246"/>
        <end position="248"/>
    </location>
    <ligand>
        <name>S-adenosyl-L-methionine</name>
        <dbReference type="ChEBI" id="CHEBI:59789"/>
    </ligand>
</feature>
<feature type="active site" evidence="9">
    <location>
        <position position="171"/>
    </location>
</feature>
<dbReference type="PANTHER" id="PTHR23417">
    <property type="entry name" value="3-DEOXY-D-MANNO-OCTULOSONIC-ACID TRANSFERASE/TRNA GUANINE-N 7 - -METHYLTRANSFERASE"/>
    <property type="match status" value="1"/>
</dbReference>
<comment type="caution">
    <text evidence="11">The sequence shown here is derived from an EMBL/GenBank/DDBJ whole genome shotgun (WGS) entry which is preliminary data.</text>
</comment>
<dbReference type="GO" id="GO:0043527">
    <property type="term" value="C:tRNA methyltransferase complex"/>
    <property type="evidence" value="ECO:0007669"/>
    <property type="project" value="TreeGrafter"/>
</dbReference>
<dbReference type="InterPro" id="IPR003358">
    <property type="entry name" value="tRNA_(Gua-N-7)_MeTrfase_Trmb"/>
</dbReference>
<dbReference type="OrthoDB" id="47276at2759"/>
<dbReference type="Gene3D" id="3.40.50.150">
    <property type="entry name" value="Vaccinia Virus protein VP39"/>
    <property type="match status" value="1"/>
</dbReference>
<dbReference type="InterPro" id="IPR029063">
    <property type="entry name" value="SAM-dependent_MTases_sf"/>
</dbReference>
<keyword evidence="8 9" id="KW-0539">Nucleus</keyword>
<dbReference type="PANTHER" id="PTHR23417:SF16">
    <property type="entry name" value="TRNA (GUANINE-N(7)-)-METHYLTRANSFERASE"/>
    <property type="match status" value="1"/>
</dbReference>
<accession>A0A250WYA9</accession>
<evidence type="ECO:0000313" key="12">
    <source>
        <dbReference type="Proteomes" id="UP000232323"/>
    </source>
</evidence>
<dbReference type="NCBIfam" id="TIGR00091">
    <property type="entry name" value="tRNA (guanosine(46)-N7)-methyltransferase TrmB"/>
    <property type="match status" value="1"/>
</dbReference>
<gene>
    <name evidence="11" type="ORF">CEUSTIGMA_g2943.t1</name>
</gene>
<feature type="compositionally biased region" description="Basic and acidic residues" evidence="10">
    <location>
        <begin position="15"/>
        <end position="26"/>
    </location>
</feature>
<evidence type="ECO:0000256" key="2">
    <source>
        <dbReference type="ARBA" id="ARBA00022555"/>
    </source>
</evidence>
<evidence type="ECO:0000256" key="9">
    <source>
        <dbReference type="HAMAP-Rule" id="MF_03055"/>
    </source>
</evidence>
<evidence type="ECO:0000256" key="3">
    <source>
        <dbReference type="ARBA" id="ARBA00022603"/>
    </source>
</evidence>
<comment type="similarity">
    <text evidence="9">Belongs to the class I-like SAM-binding methyltransferase superfamily. TrmB family.</text>
</comment>
<dbReference type="SUPFAM" id="SSF53335">
    <property type="entry name" value="S-adenosyl-L-methionine-dependent methyltransferases"/>
    <property type="match status" value="1"/>
</dbReference>
<keyword evidence="7 9" id="KW-0694">RNA-binding</keyword>
<reference evidence="11 12" key="1">
    <citation type="submission" date="2017-08" db="EMBL/GenBank/DDBJ databases">
        <title>Acidophilic green algal genome provides insights into adaptation to an acidic environment.</title>
        <authorList>
            <person name="Hirooka S."/>
            <person name="Hirose Y."/>
            <person name="Kanesaki Y."/>
            <person name="Higuchi S."/>
            <person name="Fujiwara T."/>
            <person name="Onuma R."/>
            <person name="Era A."/>
            <person name="Ohbayashi R."/>
            <person name="Uzuka A."/>
            <person name="Nozaki H."/>
            <person name="Yoshikawa H."/>
            <person name="Miyagishima S.Y."/>
        </authorList>
    </citation>
    <scope>NUCLEOTIDE SEQUENCE [LARGE SCALE GENOMIC DNA]</scope>
    <source>
        <strain evidence="11 12">NIES-2499</strain>
    </source>
</reference>
<name>A0A250WYA9_9CHLO</name>
<feature type="binding site" evidence="9">
    <location>
        <position position="92"/>
    </location>
    <ligand>
        <name>S-adenosyl-L-methionine</name>
        <dbReference type="ChEBI" id="CHEBI:59789"/>
    </ligand>
</feature>
<dbReference type="EMBL" id="BEGY01000012">
    <property type="protein sequence ID" value="GAX75500.1"/>
    <property type="molecule type" value="Genomic_DNA"/>
</dbReference>
<dbReference type="STRING" id="1157962.A0A250WYA9"/>
<dbReference type="GO" id="GO:0005634">
    <property type="term" value="C:nucleus"/>
    <property type="evidence" value="ECO:0007669"/>
    <property type="project" value="UniProtKB-SubCell"/>
</dbReference>
<keyword evidence="4 9" id="KW-0808">Transferase</keyword>
<keyword evidence="3 9" id="KW-0489">Methyltransferase</keyword>
<evidence type="ECO:0000313" key="11">
    <source>
        <dbReference type="EMBL" id="GAX75500.1"/>
    </source>
</evidence>
<evidence type="ECO:0000256" key="6">
    <source>
        <dbReference type="ARBA" id="ARBA00022694"/>
    </source>
</evidence>
<feature type="binding site" evidence="9">
    <location>
        <position position="168"/>
    </location>
    <ligand>
        <name>S-adenosyl-L-methionine</name>
        <dbReference type="ChEBI" id="CHEBI:59789"/>
    </ligand>
</feature>
<dbReference type="UniPathway" id="UPA00989"/>
<dbReference type="Pfam" id="PF02390">
    <property type="entry name" value="Methyltransf_4"/>
    <property type="match status" value="1"/>
</dbReference>
<dbReference type="Proteomes" id="UP000232323">
    <property type="component" value="Unassembled WGS sequence"/>
</dbReference>
<dbReference type="PROSITE" id="PS51625">
    <property type="entry name" value="SAM_MT_TRMB"/>
    <property type="match status" value="1"/>
</dbReference>
<protein>
    <recommendedName>
        <fullName evidence="9">tRNA (guanine-N(7)-)-methyltransferase</fullName>
        <ecNumber evidence="9">2.1.1.33</ecNumber>
    </recommendedName>
    <alternativeName>
        <fullName evidence="9">tRNA (guanine(46)-N(7))-methyltransferase</fullName>
    </alternativeName>
    <alternativeName>
        <fullName evidence="9">tRNA(m7G46)-methyltransferase</fullName>
    </alternativeName>
</protein>
<feature type="region of interest" description="Disordered" evidence="10">
    <location>
        <begin position="235"/>
        <end position="260"/>
    </location>
</feature>
<evidence type="ECO:0000256" key="8">
    <source>
        <dbReference type="ARBA" id="ARBA00023242"/>
    </source>
</evidence>
<keyword evidence="6 9" id="KW-0819">tRNA processing</keyword>